<organism evidence="1 2">
    <name type="scientific">Potamilus streckersoni</name>
    <dbReference type="NCBI Taxonomy" id="2493646"/>
    <lineage>
        <taxon>Eukaryota</taxon>
        <taxon>Metazoa</taxon>
        <taxon>Spiralia</taxon>
        <taxon>Lophotrochozoa</taxon>
        <taxon>Mollusca</taxon>
        <taxon>Bivalvia</taxon>
        <taxon>Autobranchia</taxon>
        <taxon>Heteroconchia</taxon>
        <taxon>Palaeoheterodonta</taxon>
        <taxon>Unionida</taxon>
        <taxon>Unionoidea</taxon>
        <taxon>Unionidae</taxon>
        <taxon>Ambleminae</taxon>
        <taxon>Lampsilini</taxon>
        <taxon>Potamilus</taxon>
    </lineage>
</organism>
<keyword evidence="2" id="KW-1185">Reference proteome</keyword>
<reference evidence="1" key="3">
    <citation type="submission" date="2023-05" db="EMBL/GenBank/DDBJ databases">
        <authorList>
            <person name="Smith C.H."/>
        </authorList>
    </citation>
    <scope>NUCLEOTIDE SEQUENCE</scope>
    <source>
        <strain evidence="1">CHS0354</strain>
        <tissue evidence="1">Mantle</tissue>
    </source>
</reference>
<evidence type="ECO:0000313" key="2">
    <source>
        <dbReference type="Proteomes" id="UP001195483"/>
    </source>
</evidence>
<dbReference type="Proteomes" id="UP001195483">
    <property type="component" value="Unassembled WGS sequence"/>
</dbReference>
<accession>A0AAE0RYF6</accession>
<proteinExistence type="predicted"/>
<sequence>MESFRWSVRLNTIEVFLNDQIGVPSSFFPTVFGLRLAEDFQMGTSTPRSLHDHIGSAYVVIRWLEVEKEAERININGEKKKTKLNFSLKHDFIYIVPGMLNMTCK</sequence>
<protein>
    <submittedName>
        <fullName evidence="1">Uncharacterized protein</fullName>
    </submittedName>
</protein>
<dbReference type="AlphaFoldDB" id="A0AAE0RYF6"/>
<reference evidence="1" key="1">
    <citation type="journal article" date="2021" name="Genome Biol. Evol.">
        <title>A High-Quality Reference Genome for a Parasitic Bivalve with Doubly Uniparental Inheritance (Bivalvia: Unionida).</title>
        <authorList>
            <person name="Smith C.H."/>
        </authorList>
    </citation>
    <scope>NUCLEOTIDE SEQUENCE</scope>
    <source>
        <strain evidence="1">CHS0354</strain>
    </source>
</reference>
<evidence type="ECO:0000313" key="1">
    <source>
        <dbReference type="EMBL" id="KAK3582022.1"/>
    </source>
</evidence>
<name>A0AAE0RYF6_9BIVA</name>
<dbReference type="EMBL" id="JAEAOA010000066">
    <property type="protein sequence ID" value="KAK3582022.1"/>
    <property type="molecule type" value="Genomic_DNA"/>
</dbReference>
<comment type="caution">
    <text evidence="1">The sequence shown here is derived from an EMBL/GenBank/DDBJ whole genome shotgun (WGS) entry which is preliminary data.</text>
</comment>
<reference evidence="1" key="2">
    <citation type="journal article" date="2021" name="Genome Biol. Evol.">
        <title>Developing a high-quality reference genome for a parasitic bivalve with doubly uniparental inheritance (Bivalvia: Unionida).</title>
        <authorList>
            <person name="Smith C.H."/>
        </authorList>
    </citation>
    <scope>NUCLEOTIDE SEQUENCE</scope>
    <source>
        <strain evidence="1">CHS0354</strain>
        <tissue evidence="1">Mantle</tissue>
    </source>
</reference>
<gene>
    <name evidence="1" type="ORF">CHS0354_000263</name>
</gene>